<comment type="caution">
    <text evidence="2">The sequence shown here is derived from an EMBL/GenBank/DDBJ whole genome shotgun (WGS) entry which is preliminary data.</text>
</comment>
<dbReference type="InterPro" id="IPR022742">
    <property type="entry name" value="Hydrolase_4"/>
</dbReference>
<sequence length="312" mass="34922">MTTDVLGAPYTAETLTFPDDHEGELVATLVHRPADAGPSGRAVLHVHGFADYFFQTEYAEWWTARGYDFYAVDLPKYGRSLRPHQTPNYVTDLDDYFPVLDEAWTRITEGHQRIVVTAHSTGGLTAPLWADARRPPELVGMFLNSPWFDMQGSALLRTVGTPVIHRVARWQPMRAIPRTVSGLYTRSLHQDHEGEWDFDLTWKPVESFTVYAGWLSAIRRGHARLHAGLSVTCPVLVLSSGASGHASEMNETVHGTDIVLEVPQIRRWATAVGPHVTYVAVDGARHDVILSRPEVRKAAYDQLGRWLGAYVE</sequence>
<keyword evidence="3" id="KW-1185">Reference proteome</keyword>
<dbReference type="RefSeq" id="WP_367992249.1">
    <property type="nucleotide sequence ID" value="NZ_JBFPJR010000007.1"/>
</dbReference>
<organism evidence="2 3">
    <name type="scientific">Nocardioides eburneus</name>
    <dbReference type="NCBI Taxonomy" id="3231482"/>
    <lineage>
        <taxon>Bacteria</taxon>
        <taxon>Bacillati</taxon>
        <taxon>Actinomycetota</taxon>
        <taxon>Actinomycetes</taxon>
        <taxon>Propionibacteriales</taxon>
        <taxon>Nocardioidaceae</taxon>
        <taxon>Nocardioides</taxon>
    </lineage>
</organism>
<dbReference type="Pfam" id="PF12146">
    <property type="entry name" value="Hydrolase_4"/>
    <property type="match status" value="1"/>
</dbReference>
<reference evidence="2 3" key="1">
    <citation type="submission" date="2024-07" db="EMBL/GenBank/DDBJ databases">
        <authorList>
            <person name="Lee S."/>
            <person name="Kang M."/>
        </authorList>
    </citation>
    <scope>NUCLEOTIDE SEQUENCE [LARGE SCALE GENOMIC DNA]</scope>
    <source>
        <strain evidence="2 3">DS6</strain>
    </source>
</reference>
<accession>A0ABV3SYR8</accession>
<dbReference type="Proteomes" id="UP001556631">
    <property type="component" value="Unassembled WGS sequence"/>
</dbReference>
<dbReference type="SUPFAM" id="SSF53474">
    <property type="entry name" value="alpha/beta-Hydrolases"/>
    <property type="match status" value="1"/>
</dbReference>
<name>A0ABV3SYR8_9ACTN</name>
<protein>
    <submittedName>
        <fullName evidence="2">Alpha/beta hydrolase</fullName>
    </submittedName>
</protein>
<dbReference type="GO" id="GO:0016787">
    <property type="term" value="F:hydrolase activity"/>
    <property type="evidence" value="ECO:0007669"/>
    <property type="project" value="UniProtKB-KW"/>
</dbReference>
<feature type="domain" description="Serine aminopeptidase S33" evidence="1">
    <location>
        <begin position="41"/>
        <end position="242"/>
    </location>
</feature>
<gene>
    <name evidence="2" type="ORF">AB3X52_05915</name>
</gene>
<proteinExistence type="predicted"/>
<keyword evidence="2" id="KW-0378">Hydrolase</keyword>
<evidence type="ECO:0000313" key="2">
    <source>
        <dbReference type="EMBL" id="MEX0427150.1"/>
    </source>
</evidence>
<dbReference type="EMBL" id="JBFPJR010000007">
    <property type="protein sequence ID" value="MEX0427150.1"/>
    <property type="molecule type" value="Genomic_DNA"/>
</dbReference>
<dbReference type="InterPro" id="IPR029058">
    <property type="entry name" value="AB_hydrolase_fold"/>
</dbReference>
<dbReference type="Gene3D" id="3.40.50.1820">
    <property type="entry name" value="alpha/beta hydrolase"/>
    <property type="match status" value="1"/>
</dbReference>
<evidence type="ECO:0000313" key="3">
    <source>
        <dbReference type="Proteomes" id="UP001556631"/>
    </source>
</evidence>
<evidence type="ECO:0000259" key="1">
    <source>
        <dbReference type="Pfam" id="PF12146"/>
    </source>
</evidence>